<reference evidence="2" key="1">
    <citation type="submission" date="2016-11" db="UniProtKB">
        <authorList>
            <consortium name="WormBaseParasite"/>
        </authorList>
    </citation>
    <scope>IDENTIFICATION</scope>
</reference>
<name>A0A1I7X9U2_HETBA</name>
<accession>A0A1I7X9U2</accession>
<sequence>MRIFMTFALDILKAVINCVAVFNLLSTITVSLDNFYLPTSFTNLSATVFNYCVLTYGSVTQFVMFKHTGPWRDEARRVLTRETYDRVISVGASSKNVNVVVGDITSATTQKEIINSTVAKWQRLDILVNNAGGVLSDSSKNVGFEISEEIFYRTMELNVYSPGIVNTNFFANVGLSTDDANKIYEYHRERPECVPSGKIGTSEDIASVIAFLADRKASLYIVGANIVVDGGSSNILACAAVDVSTAIS</sequence>
<dbReference type="SUPFAM" id="SSF51735">
    <property type="entry name" value="NAD(P)-binding Rossmann-fold domains"/>
    <property type="match status" value="1"/>
</dbReference>
<dbReference type="PANTHER" id="PTHR44115:SF4">
    <property type="entry name" value="OXIDOREDUCTASE"/>
    <property type="match status" value="1"/>
</dbReference>
<dbReference type="Pfam" id="PF00106">
    <property type="entry name" value="adh_short"/>
    <property type="match status" value="1"/>
</dbReference>
<evidence type="ECO:0000313" key="2">
    <source>
        <dbReference type="WBParaSite" id="Hba_14283"/>
    </source>
</evidence>
<dbReference type="InterPro" id="IPR036291">
    <property type="entry name" value="NAD(P)-bd_dom_sf"/>
</dbReference>
<dbReference type="WBParaSite" id="Hba_14283">
    <property type="protein sequence ID" value="Hba_14283"/>
    <property type="gene ID" value="Hba_14283"/>
</dbReference>
<evidence type="ECO:0000313" key="1">
    <source>
        <dbReference type="Proteomes" id="UP000095283"/>
    </source>
</evidence>
<dbReference type="PANTHER" id="PTHR44115">
    <property type="entry name" value="PROTEIN CBG09704"/>
    <property type="match status" value="1"/>
</dbReference>
<dbReference type="Proteomes" id="UP000095283">
    <property type="component" value="Unplaced"/>
</dbReference>
<proteinExistence type="predicted"/>
<protein>
    <submittedName>
        <fullName evidence="2">NAD(P)-binding protein</fullName>
    </submittedName>
</protein>
<dbReference type="Gene3D" id="3.40.50.720">
    <property type="entry name" value="NAD(P)-binding Rossmann-like Domain"/>
    <property type="match status" value="2"/>
</dbReference>
<organism evidence="1 2">
    <name type="scientific">Heterorhabditis bacteriophora</name>
    <name type="common">Entomopathogenic nematode worm</name>
    <dbReference type="NCBI Taxonomy" id="37862"/>
    <lineage>
        <taxon>Eukaryota</taxon>
        <taxon>Metazoa</taxon>
        <taxon>Ecdysozoa</taxon>
        <taxon>Nematoda</taxon>
        <taxon>Chromadorea</taxon>
        <taxon>Rhabditida</taxon>
        <taxon>Rhabditina</taxon>
        <taxon>Rhabditomorpha</taxon>
        <taxon>Strongyloidea</taxon>
        <taxon>Heterorhabditidae</taxon>
        <taxon>Heterorhabditis</taxon>
    </lineage>
</organism>
<keyword evidence="1" id="KW-1185">Reference proteome</keyword>
<dbReference type="AlphaFoldDB" id="A0A1I7X9U2"/>
<dbReference type="InterPro" id="IPR002347">
    <property type="entry name" value="SDR_fam"/>
</dbReference>